<dbReference type="InterPro" id="IPR041588">
    <property type="entry name" value="Integrase_H2C2"/>
</dbReference>
<evidence type="ECO:0000256" key="5">
    <source>
        <dbReference type="ARBA" id="ARBA00022801"/>
    </source>
</evidence>
<dbReference type="SUPFAM" id="SSF56672">
    <property type="entry name" value="DNA/RNA polymerases"/>
    <property type="match status" value="1"/>
</dbReference>
<dbReference type="PANTHER" id="PTHR37984">
    <property type="entry name" value="PROTEIN CBG26694"/>
    <property type="match status" value="1"/>
</dbReference>
<dbReference type="InterPro" id="IPR050951">
    <property type="entry name" value="Retrovirus_Pol_polyprotein"/>
</dbReference>
<evidence type="ECO:0000313" key="10">
    <source>
        <dbReference type="EMBL" id="OWZ06369.1"/>
    </source>
</evidence>
<proteinExistence type="predicted"/>
<accession>A0A225VMW8</accession>
<gene>
    <name evidence="10" type="ORF">PHMEG_00021384</name>
</gene>
<evidence type="ECO:0000259" key="8">
    <source>
        <dbReference type="Pfam" id="PF17917"/>
    </source>
</evidence>
<evidence type="ECO:0000256" key="4">
    <source>
        <dbReference type="ARBA" id="ARBA00022759"/>
    </source>
</evidence>
<feature type="domain" description="Integrase zinc-binding" evidence="9">
    <location>
        <begin position="208"/>
        <end position="265"/>
    </location>
</feature>
<dbReference type="Gene3D" id="1.10.340.70">
    <property type="match status" value="1"/>
</dbReference>
<dbReference type="InterPro" id="IPR041373">
    <property type="entry name" value="RT_RNaseH"/>
</dbReference>
<evidence type="ECO:0000256" key="7">
    <source>
        <dbReference type="SAM" id="MobiDB-lite"/>
    </source>
</evidence>
<dbReference type="PANTHER" id="PTHR37984:SF5">
    <property type="entry name" value="PROTEIN NYNRIN-LIKE"/>
    <property type="match status" value="1"/>
</dbReference>
<dbReference type="Pfam" id="PF17921">
    <property type="entry name" value="Integrase_H2C2"/>
    <property type="match status" value="1"/>
</dbReference>
<dbReference type="AlphaFoldDB" id="A0A225VMW8"/>
<name>A0A225VMW8_9STRA</name>
<dbReference type="InterPro" id="IPR043502">
    <property type="entry name" value="DNA/RNA_pol_sf"/>
</dbReference>
<evidence type="ECO:0000256" key="2">
    <source>
        <dbReference type="ARBA" id="ARBA00022695"/>
    </source>
</evidence>
<dbReference type="FunFam" id="1.10.340.70:FF:000001">
    <property type="entry name" value="Retrovirus-related Pol polyprotein from transposon gypsy-like Protein"/>
    <property type="match status" value="1"/>
</dbReference>
<organism evidence="10 11">
    <name type="scientific">Phytophthora megakarya</name>
    <dbReference type="NCBI Taxonomy" id="4795"/>
    <lineage>
        <taxon>Eukaryota</taxon>
        <taxon>Sar</taxon>
        <taxon>Stramenopiles</taxon>
        <taxon>Oomycota</taxon>
        <taxon>Peronosporomycetes</taxon>
        <taxon>Peronosporales</taxon>
        <taxon>Peronosporaceae</taxon>
        <taxon>Phytophthora</taxon>
    </lineage>
</organism>
<feature type="region of interest" description="Disordered" evidence="7">
    <location>
        <begin position="265"/>
        <end position="284"/>
    </location>
</feature>
<keyword evidence="5" id="KW-0378">Hydrolase</keyword>
<keyword evidence="4" id="KW-0255">Endonuclease</keyword>
<dbReference type="GO" id="GO:0004519">
    <property type="term" value="F:endonuclease activity"/>
    <property type="evidence" value="ECO:0007669"/>
    <property type="project" value="UniProtKB-KW"/>
</dbReference>
<evidence type="ECO:0000313" key="11">
    <source>
        <dbReference type="Proteomes" id="UP000198211"/>
    </source>
</evidence>
<dbReference type="EMBL" id="NBNE01003994">
    <property type="protein sequence ID" value="OWZ06369.1"/>
    <property type="molecule type" value="Genomic_DNA"/>
</dbReference>
<dbReference type="Pfam" id="PF17917">
    <property type="entry name" value="RT_RNaseH"/>
    <property type="match status" value="1"/>
</dbReference>
<dbReference type="GO" id="GO:0003964">
    <property type="term" value="F:RNA-directed DNA polymerase activity"/>
    <property type="evidence" value="ECO:0007669"/>
    <property type="project" value="UniProtKB-KW"/>
</dbReference>
<keyword evidence="6 10" id="KW-0695">RNA-directed DNA polymerase</keyword>
<feature type="compositionally biased region" description="Polar residues" evidence="7">
    <location>
        <begin position="271"/>
        <end position="284"/>
    </location>
</feature>
<comment type="caution">
    <text evidence="10">The sequence shown here is derived from an EMBL/GenBank/DDBJ whole genome shotgun (WGS) entry which is preliminary data.</text>
</comment>
<dbReference type="OrthoDB" id="6625515at2759"/>
<feature type="domain" description="Reverse transcriptase RNase H-like" evidence="8">
    <location>
        <begin position="49"/>
        <end position="142"/>
    </location>
</feature>
<dbReference type="GO" id="GO:0016787">
    <property type="term" value="F:hydrolase activity"/>
    <property type="evidence" value="ECO:0007669"/>
    <property type="project" value="UniProtKB-KW"/>
</dbReference>
<evidence type="ECO:0000259" key="9">
    <source>
        <dbReference type="Pfam" id="PF17921"/>
    </source>
</evidence>
<evidence type="ECO:0000256" key="3">
    <source>
        <dbReference type="ARBA" id="ARBA00022722"/>
    </source>
</evidence>
<evidence type="ECO:0000256" key="6">
    <source>
        <dbReference type="ARBA" id="ARBA00022918"/>
    </source>
</evidence>
<evidence type="ECO:0000256" key="1">
    <source>
        <dbReference type="ARBA" id="ARBA00022679"/>
    </source>
</evidence>
<keyword evidence="11" id="KW-1185">Reference proteome</keyword>
<keyword evidence="1" id="KW-0808">Transferase</keyword>
<keyword evidence="3" id="KW-0540">Nuclease</keyword>
<dbReference type="Proteomes" id="UP000198211">
    <property type="component" value="Unassembled WGS sequence"/>
</dbReference>
<sequence>MAKWATTERLWIWKRKILPKWIRAGAMPIDPSVRSKPRSRTTPILRHFDPDRRATVVVYASDWAISGSLKQEYDQIYYTLRSNELNYGIAEKEVLALLRILDLNYNALIGRPIHVLTRHSTLTWLFRSTALQGRLGQGAALLLPWTLEITKCVKGEDEILGALAVNQKWKMFGSIAMNYEVDQLDLVFYCPTTKETAAARDKLMRLVVPETLQQDILHHYHTSLQGSHQGVGRTCDRIRDHFHWRGLYKSVQRYVWECVDCETGKGRPQIQGKSPGNLQSTYPF</sequence>
<protein>
    <submittedName>
        <fullName evidence="10">Reverse transcriptase</fullName>
    </submittedName>
</protein>
<keyword evidence="2" id="KW-0548">Nucleotidyltransferase</keyword>
<reference evidence="11" key="1">
    <citation type="submission" date="2017-03" db="EMBL/GenBank/DDBJ databases">
        <title>Phytopthora megakarya and P. palmivora, two closely related causual agents of cacao black pod achieved similar genome size and gene model numbers by different mechanisms.</title>
        <authorList>
            <person name="Ali S."/>
            <person name="Shao J."/>
            <person name="Larry D.J."/>
            <person name="Kronmiller B."/>
            <person name="Shen D."/>
            <person name="Strem M.D."/>
            <person name="Melnick R.L."/>
            <person name="Guiltinan M.J."/>
            <person name="Tyler B.M."/>
            <person name="Meinhardt L.W."/>
            <person name="Bailey B.A."/>
        </authorList>
    </citation>
    <scope>NUCLEOTIDE SEQUENCE [LARGE SCALE GENOMIC DNA]</scope>
    <source>
        <strain evidence="11">zdho120</strain>
    </source>
</reference>